<comment type="similarity">
    <text evidence="2">Belongs to the amino acid/polyamine transporter 2 family.</text>
</comment>
<accession>A0ABR3BJ62</accession>
<evidence type="ECO:0000256" key="3">
    <source>
        <dbReference type="ARBA" id="ARBA00022692"/>
    </source>
</evidence>
<evidence type="ECO:0000256" key="1">
    <source>
        <dbReference type="ARBA" id="ARBA00004141"/>
    </source>
</evidence>
<dbReference type="PANTHER" id="PTHR22950:SF697">
    <property type="entry name" value="AMINO ACID TRANSPORTER (EUROFUNG)"/>
    <property type="match status" value="1"/>
</dbReference>
<dbReference type="RefSeq" id="XP_066611201.1">
    <property type="nucleotide sequence ID" value="XM_066760929.1"/>
</dbReference>
<evidence type="ECO:0000256" key="5">
    <source>
        <dbReference type="ARBA" id="ARBA00023136"/>
    </source>
</evidence>
<feature type="transmembrane region" description="Helical" evidence="6">
    <location>
        <begin position="431"/>
        <end position="456"/>
    </location>
</feature>
<keyword evidence="9" id="KW-1185">Reference proteome</keyword>
<evidence type="ECO:0000256" key="6">
    <source>
        <dbReference type="SAM" id="Phobius"/>
    </source>
</evidence>
<comment type="subcellular location">
    <subcellularLocation>
        <location evidence="1">Membrane</location>
        <topology evidence="1">Multi-pass membrane protein</topology>
    </subcellularLocation>
</comment>
<name>A0ABR3BJ62_9TREE</name>
<evidence type="ECO:0000313" key="9">
    <source>
        <dbReference type="Proteomes" id="UP000054399"/>
    </source>
</evidence>
<feature type="transmembrane region" description="Helical" evidence="6">
    <location>
        <begin position="357"/>
        <end position="377"/>
    </location>
</feature>
<keyword evidence="5 6" id="KW-0472">Membrane</keyword>
<dbReference type="Proteomes" id="UP000054399">
    <property type="component" value="Unassembled WGS sequence"/>
</dbReference>
<dbReference type="EMBL" id="ATAM02000013">
    <property type="protein sequence ID" value="KAL0240702.1"/>
    <property type="molecule type" value="Genomic_DNA"/>
</dbReference>
<feature type="transmembrane region" description="Helical" evidence="6">
    <location>
        <begin position="275"/>
        <end position="297"/>
    </location>
</feature>
<evidence type="ECO:0000313" key="8">
    <source>
        <dbReference type="EMBL" id="KAL0240702.1"/>
    </source>
</evidence>
<feature type="transmembrane region" description="Helical" evidence="6">
    <location>
        <begin position="239"/>
        <end position="263"/>
    </location>
</feature>
<evidence type="ECO:0000259" key="7">
    <source>
        <dbReference type="Pfam" id="PF01490"/>
    </source>
</evidence>
<keyword evidence="3 6" id="KW-0812">Transmembrane</keyword>
<dbReference type="PANTHER" id="PTHR22950">
    <property type="entry name" value="AMINO ACID TRANSPORTER"/>
    <property type="match status" value="1"/>
</dbReference>
<comment type="caution">
    <text evidence="8">The sequence shown here is derived from an EMBL/GenBank/DDBJ whole genome shotgun (WGS) entry which is preliminary data.</text>
</comment>
<feature type="transmembrane region" description="Helical" evidence="6">
    <location>
        <begin position="317"/>
        <end position="336"/>
    </location>
</feature>
<dbReference type="Pfam" id="PF01490">
    <property type="entry name" value="Aa_trans"/>
    <property type="match status" value="1"/>
</dbReference>
<feature type="transmembrane region" description="Helical" evidence="6">
    <location>
        <begin position="81"/>
        <end position="104"/>
    </location>
</feature>
<feature type="transmembrane region" description="Helical" evidence="6">
    <location>
        <begin position="191"/>
        <end position="213"/>
    </location>
</feature>
<reference evidence="8" key="2">
    <citation type="submission" date="2024-01" db="EMBL/GenBank/DDBJ databases">
        <title>Comparative genomics of Cryptococcus and Kwoniella reveals pathogenesis evolution and contrasting modes of karyotype evolution via chromosome fusion or intercentromeric recombination.</title>
        <authorList>
            <person name="Coelho M.A."/>
            <person name="David-Palma M."/>
            <person name="Shea T."/>
            <person name="Bowers K."/>
            <person name="Mcginley-Smith S."/>
            <person name="Mohammad A.W."/>
            <person name="Gnirke A."/>
            <person name="Yurkov A.M."/>
            <person name="Nowrousian M."/>
            <person name="Sun S."/>
            <person name="Cuomo C.A."/>
            <person name="Heitman J."/>
        </authorList>
    </citation>
    <scope>NUCLEOTIDE SEQUENCE</scope>
    <source>
        <strain evidence="8">IND107</strain>
    </source>
</reference>
<organism evidence="8 9">
    <name type="scientific">Cryptococcus tetragattii IND107</name>
    <dbReference type="NCBI Taxonomy" id="1296105"/>
    <lineage>
        <taxon>Eukaryota</taxon>
        <taxon>Fungi</taxon>
        <taxon>Dikarya</taxon>
        <taxon>Basidiomycota</taxon>
        <taxon>Agaricomycotina</taxon>
        <taxon>Tremellomycetes</taxon>
        <taxon>Tremellales</taxon>
        <taxon>Cryptococcaceae</taxon>
        <taxon>Cryptococcus</taxon>
        <taxon>Cryptococcus gattii species complex</taxon>
    </lineage>
</organism>
<feature type="transmembrane region" description="Helical" evidence="6">
    <location>
        <begin position="132"/>
        <end position="153"/>
    </location>
</feature>
<gene>
    <name evidence="8" type="ORF">I308_106502</name>
</gene>
<feature type="domain" description="Amino acid transporter transmembrane" evidence="7">
    <location>
        <begin position="52"/>
        <end position="449"/>
    </location>
</feature>
<sequence>MSKSDQENKVDDILNDSALEVDIRSVHEKPVGENALHEEVFQDVEGRISYRTVGWIRAASIFLKLILSTGVLSIPSAMYELGAVGGAICIVCFQAMNTYCGILYGRFRMNHPGVHGITDVAYIVGGRWFSEFIAVLYTFAMVFTASSGIVGGSVGLNSLSNHATCTVVFQVALTVVIAITASLPKLHQLGWVTWGGFASIFTAVFIVTIGVAVRDVPYAAPKGDYDFGYYAVPPSPPTFINGMTAALIIFCSGAGTSAFVPVMSEMRKPEDYNKAVYSCMSWVTVCYLTFGLVIYRYCGQWVASPALGSAGPVLEKVCYGIGMFGFIAAGCIFVHISAKYIFVRLLRGTRHLQEKTVLHWVVWLSCVWSLSFIAFVLGNVVPFYNYIFSLLGSFCWGIMALNLPALSFFYDNPKAYKASSLKLKLEAGLNAFILVLGTFIWIGGTYASIKVILLAYDEGRVSGIFACDDNAV</sequence>
<dbReference type="InterPro" id="IPR013057">
    <property type="entry name" value="AA_transpt_TM"/>
</dbReference>
<reference evidence="8" key="1">
    <citation type="submission" date="2015-01" db="EMBL/GenBank/DDBJ databases">
        <authorList>
            <consortium name="The Broad Institute Genomics Platform"/>
            <person name="Cuomo C."/>
            <person name="Litvintseva A."/>
            <person name="Chen Y."/>
            <person name="Heitman J."/>
            <person name="Sun S."/>
            <person name="Springer D."/>
            <person name="Dromer F."/>
            <person name="Young S."/>
            <person name="Zeng Q."/>
            <person name="Gargeya S."/>
            <person name="Abouelleil A."/>
            <person name="Alvarado L."/>
            <person name="Chapman S.B."/>
            <person name="Gainer-Dewar J."/>
            <person name="Goldberg J."/>
            <person name="Griggs A."/>
            <person name="Gujja S."/>
            <person name="Hansen M."/>
            <person name="Howarth C."/>
            <person name="Imamovic A."/>
            <person name="Larimer J."/>
            <person name="Murphy C."/>
            <person name="Naylor J."/>
            <person name="Pearson M."/>
            <person name="Priest M."/>
            <person name="Roberts A."/>
            <person name="Saif S."/>
            <person name="Shea T."/>
            <person name="Sykes S."/>
            <person name="Wortman J."/>
            <person name="Nusbaum C."/>
            <person name="Birren B."/>
        </authorList>
    </citation>
    <scope>NUCLEOTIDE SEQUENCE</scope>
    <source>
        <strain evidence="8">IND107</strain>
    </source>
</reference>
<evidence type="ECO:0000256" key="4">
    <source>
        <dbReference type="ARBA" id="ARBA00022989"/>
    </source>
</evidence>
<protein>
    <recommendedName>
        <fullName evidence="7">Amino acid transporter transmembrane domain-containing protein</fullName>
    </recommendedName>
</protein>
<feature type="transmembrane region" description="Helical" evidence="6">
    <location>
        <begin position="159"/>
        <end position="179"/>
    </location>
</feature>
<feature type="transmembrane region" description="Helical" evidence="6">
    <location>
        <begin position="383"/>
        <end position="410"/>
    </location>
</feature>
<feature type="transmembrane region" description="Helical" evidence="6">
    <location>
        <begin position="55"/>
        <end position="75"/>
    </location>
</feature>
<proteinExistence type="inferred from homology"/>
<dbReference type="GeneID" id="91993357"/>
<evidence type="ECO:0000256" key="2">
    <source>
        <dbReference type="ARBA" id="ARBA00008066"/>
    </source>
</evidence>
<keyword evidence="4 6" id="KW-1133">Transmembrane helix</keyword>